<protein>
    <submittedName>
        <fullName evidence="1">Uncharacterized protein</fullName>
    </submittedName>
</protein>
<sequence length="85" mass="10199">MSWCFPNMYTQAYKVVYESPNGKTYTSAKDLDDDDYWLEGEKLSEILCEYFDDCPSFIMKYTFKNRIPLEVKMILNPKFNIANYY</sequence>
<dbReference type="GO" id="GO:0009055">
    <property type="term" value="F:electron transfer activity"/>
    <property type="evidence" value="ECO:0007669"/>
    <property type="project" value="InterPro"/>
</dbReference>
<dbReference type="EMBL" id="MN739188">
    <property type="protein sequence ID" value="QHS92716.1"/>
    <property type="molecule type" value="Genomic_DNA"/>
</dbReference>
<name>A0A6C0BKK9_9ZZZZ</name>
<dbReference type="InterPro" id="IPR001226">
    <property type="entry name" value="Flavodoxin_CS"/>
</dbReference>
<organism evidence="1">
    <name type="scientific">viral metagenome</name>
    <dbReference type="NCBI Taxonomy" id="1070528"/>
    <lineage>
        <taxon>unclassified sequences</taxon>
        <taxon>metagenomes</taxon>
        <taxon>organismal metagenomes</taxon>
    </lineage>
</organism>
<evidence type="ECO:0000313" key="1">
    <source>
        <dbReference type="EMBL" id="QHS92716.1"/>
    </source>
</evidence>
<dbReference type="AlphaFoldDB" id="A0A6C0BKK9"/>
<dbReference type="GO" id="GO:0010181">
    <property type="term" value="F:FMN binding"/>
    <property type="evidence" value="ECO:0007669"/>
    <property type="project" value="InterPro"/>
</dbReference>
<accession>A0A6C0BKK9</accession>
<reference evidence="1" key="1">
    <citation type="journal article" date="2020" name="Nature">
        <title>Giant virus diversity and host interactions through global metagenomics.</title>
        <authorList>
            <person name="Schulz F."/>
            <person name="Roux S."/>
            <person name="Paez-Espino D."/>
            <person name="Jungbluth S."/>
            <person name="Walsh D.A."/>
            <person name="Denef V.J."/>
            <person name="McMahon K.D."/>
            <person name="Konstantinidis K.T."/>
            <person name="Eloe-Fadrosh E.A."/>
            <person name="Kyrpides N.C."/>
            <person name="Woyke T."/>
        </authorList>
    </citation>
    <scope>NUCLEOTIDE SEQUENCE</scope>
    <source>
        <strain evidence="1">GVMAG-M-3300014204-73</strain>
    </source>
</reference>
<dbReference type="PROSITE" id="PS00201">
    <property type="entry name" value="FLAVODOXIN"/>
    <property type="match status" value="1"/>
</dbReference>
<proteinExistence type="predicted"/>